<protein>
    <submittedName>
        <fullName evidence="1">Uncharacterized protein</fullName>
    </submittedName>
</protein>
<accession>A0ABY2VRW5</accession>
<keyword evidence="2" id="KW-1185">Reference proteome</keyword>
<dbReference type="EMBL" id="PNBW01000203">
    <property type="protein sequence ID" value="TMO68854.1"/>
    <property type="molecule type" value="Genomic_DNA"/>
</dbReference>
<reference evidence="2" key="2">
    <citation type="submission" date="2019-06" db="EMBL/GenBank/DDBJ databases">
        <title>Co-occurence of chitin degradation, pigmentation and bioactivity in marine Pseudoalteromonas.</title>
        <authorList>
            <person name="Sonnenschein E.C."/>
            <person name="Bech P.K."/>
        </authorList>
    </citation>
    <scope>NUCLEOTIDE SEQUENCE [LARGE SCALE GENOMIC DNA]</scope>
    <source>
        <strain evidence="2">S3895</strain>
    </source>
</reference>
<dbReference type="RefSeq" id="WP_138676881.1">
    <property type="nucleotide sequence ID" value="NZ_PNBW01000203.1"/>
</dbReference>
<gene>
    <name evidence="1" type="ORF">CWC20_21140</name>
</gene>
<name>A0ABY2VRW5_9GAMM</name>
<proteinExistence type="predicted"/>
<reference evidence="1 2" key="1">
    <citation type="submission" date="2018-01" db="EMBL/GenBank/DDBJ databases">
        <authorList>
            <person name="Paulsen S."/>
            <person name="Gram L.K."/>
        </authorList>
    </citation>
    <scope>NUCLEOTIDE SEQUENCE [LARGE SCALE GENOMIC DNA]</scope>
    <source>
        <strain evidence="1 2">S3895</strain>
    </source>
</reference>
<sequence length="69" mass="7249">MGLFSILFGSDESVFNSEPSINIDGSPMCGSVDLNGNPYGVTSTDDGIEHTSCFDIDFASSDTFDTSLA</sequence>
<evidence type="ECO:0000313" key="2">
    <source>
        <dbReference type="Proteomes" id="UP000307164"/>
    </source>
</evidence>
<dbReference type="Proteomes" id="UP000307164">
    <property type="component" value="Unassembled WGS sequence"/>
</dbReference>
<organism evidence="1 2">
    <name type="scientific">Pseudoalteromonas aurantia</name>
    <dbReference type="NCBI Taxonomy" id="43654"/>
    <lineage>
        <taxon>Bacteria</taxon>
        <taxon>Pseudomonadati</taxon>
        <taxon>Pseudomonadota</taxon>
        <taxon>Gammaproteobacteria</taxon>
        <taxon>Alteromonadales</taxon>
        <taxon>Pseudoalteromonadaceae</taxon>
        <taxon>Pseudoalteromonas</taxon>
    </lineage>
</organism>
<evidence type="ECO:0000313" key="1">
    <source>
        <dbReference type="EMBL" id="TMO68854.1"/>
    </source>
</evidence>
<comment type="caution">
    <text evidence="1">The sequence shown here is derived from an EMBL/GenBank/DDBJ whole genome shotgun (WGS) entry which is preliminary data.</text>
</comment>